<dbReference type="EMBL" id="CP001684">
    <property type="protein sequence ID" value="ACV21927.1"/>
    <property type="molecule type" value="Genomic_DNA"/>
</dbReference>
<proteinExistence type="inferred from homology"/>
<dbReference type="Proteomes" id="UP000002026">
    <property type="component" value="Chromosome"/>
</dbReference>
<comment type="subcellular location">
    <subcellularLocation>
        <location evidence="1">Membrane</location>
    </subcellularLocation>
</comment>
<dbReference type="Gene3D" id="3.90.1310.10">
    <property type="entry name" value="Penicillin-binding protein 2a (Domain 2)"/>
    <property type="match status" value="1"/>
</dbReference>
<keyword evidence="8" id="KW-1185">Reference proteome</keyword>
<dbReference type="AlphaFoldDB" id="C7N4U2"/>
<dbReference type="RefSeq" id="WP_012798031.1">
    <property type="nucleotide sequence ID" value="NC_013165.1"/>
</dbReference>
<dbReference type="Pfam" id="PF03717">
    <property type="entry name" value="PBP_dimer"/>
    <property type="match status" value="1"/>
</dbReference>
<keyword evidence="3 4" id="KW-0472">Membrane</keyword>
<dbReference type="InterPro" id="IPR005311">
    <property type="entry name" value="PBP_dimer"/>
</dbReference>
<evidence type="ECO:0000256" key="3">
    <source>
        <dbReference type="ARBA" id="ARBA00023136"/>
    </source>
</evidence>
<protein>
    <submittedName>
        <fullName evidence="7">Cell division protein FtsI/penicillin-binding protein 2</fullName>
    </submittedName>
</protein>
<evidence type="ECO:0000313" key="8">
    <source>
        <dbReference type="Proteomes" id="UP000002026"/>
    </source>
</evidence>
<dbReference type="Gene3D" id="3.30.450.330">
    <property type="match status" value="1"/>
</dbReference>
<dbReference type="eggNOG" id="COG0768">
    <property type="taxonomic scope" value="Bacteria"/>
</dbReference>
<dbReference type="Gene3D" id="3.40.710.10">
    <property type="entry name" value="DD-peptidase/beta-lactamase superfamily"/>
    <property type="match status" value="1"/>
</dbReference>
<keyword evidence="7" id="KW-0131">Cell cycle</keyword>
<name>C7N4U2_SLAHD</name>
<feature type="domain" description="Penicillin-binding protein dimerisation" evidence="6">
    <location>
        <begin position="56"/>
        <end position="202"/>
    </location>
</feature>
<dbReference type="SUPFAM" id="SSF56601">
    <property type="entry name" value="beta-lactamase/transpeptidase-like"/>
    <property type="match status" value="1"/>
</dbReference>
<dbReference type="STRING" id="471855.Shel_08800"/>
<reference evidence="7 8" key="1">
    <citation type="journal article" date="2009" name="Stand. Genomic Sci.">
        <title>Complete genome sequence of Slackia heliotrinireducens type strain (RHS 1).</title>
        <authorList>
            <person name="Pukall R."/>
            <person name="Lapidus A."/>
            <person name="Nolan M."/>
            <person name="Copeland A."/>
            <person name="Glavina Del Rio T."/>
            <person name="Lucas S."/>
            <person name="Chen F."/>
            <person name="Tice H."/>
            <person name="Cheng J.F."/>
            <person name="Chertkov O."/>
            <person name="Bruce D."/>
            <person name="Goodwin L."/>
            <person name="Kuske C."/>
            <person name="Brettin T."/>
            <person name="Detter J.C."/>
            <person name="Han C."/>
            <person name="Pitluck S."/>
            <person name="Pati A."/>
            <person name="Mavrommatis K."/>
            <person name="Ivanova N."/>
            <person name="Ovchinnikova G."/>
            <person name="Chen A."/>
            <person name="Palaniappan K."/>
            <person name="Schneider S."/>
            <person name="Rohde M."/>
            <person name="Chain P."/>
            <person name="D'haeseleer P."/>
            <person name="Goker M."/>
            <person name="Bristow J."/>
            <person name="Eisen J.A."/>
            <person name="Markowitz V."/>
            <person name="Kyrpides N.C."/>
            <person name="Klenk H.P."/>
            <person name="Hugenholtz P."/>
        </authorList>
    </citation>
    <scope>NUCLEOTIDE SEQUENCE [LARGE SCALE GENOMIC DNA]</scope>
    <source>
        <strain evidence="8">ATCC 29202 / DSM 20476 / NCTC 11029 / RHS 1</strain>
    </source>
</reference>
<dbReference type="InterPro" id="IPR001460">
    <property type="entry name" value="PCN-bd_Tpept"/>
</dbReference>
<organism evidence="7 8">
    <name type="scientific">Slackia heliotrinireducens (strain ATCC 29202 / DSM 20476 / NCTC 11029 / RHS 1)</name>
    <name type="common">Peptococcus heliotrinreducens</name>
    <dbReference type="NCBI Taxonomy" id="471855"/>
    <lineage>
        <taxon>Bacteria</taxon>
        <taxon>Bacillati</taxon>
        <taxon>Actinomycetota</taxon>
        <taxon>Coriobacteriia</taxon>
        <taxon>Eggerthellales</taxon>
        <taxon>Eggerthellaceae</taxon>
        <taxon>Slackia</taxon>
    </lineage>
</organism>
<feature type="domain" description="Penicillin-binding protein transpeptidase" evidence="5">
    <location>
        <begin position="245"/>
        <end position="545"/>
    </location>
</feature>
<comment type="similarity">
    <text evidence="2">Belongs to the transpeptidase family.</text>
</comment>
<keyword evidence="7" id="KW-0132">Cell division</keyword>
<dbReference type="Pfam" id="PF00905">
    <property type="entry name" value="Transpeptidase"/>
    <property type="match status" value="1"/>
</dbReference>
<dbReference type="SUPFAM" id="SSF56519">
    <property type="entry name" value="Penicillin binding protein dimerisation domain"/>
    <property type="match status" value="1"/>
</dbReference>
<evidence type="ECO:0000256" key="2">
    <source>
        <dbReference type="ARBA" id="ARBA00007171"/>
    </source>
</evidence>
<evidence type="ECO:0000313" key="7">
    <source>
        <dbReference type="EMBL" id="ACV21927.1"/>
    </source>
</evidence>
<evidence type="ECO:0000259" key="6">
    <source>
        <dbReference type="Pfam" id="PF03717"/>
    </source>
</evidence>
<dbReference type="HOGENOM" id="CLU_009289_6_0_11"/>
<evidence type="ECO:0000256" key="1">
    <source>
        <dbReference type="ARBA" id="ARBA00004370"/>
    </source>
</evidence>
<dbReference type="PANTHER" id="PTHR30627:SF1">
    <property type="entry name" value="PEPTIDOGLYCAN D,D-TRANSPEPTIDASE FTSI"/>
    <property type="match status" value="1"/>
</dbReference>
<feature type="transmembrane region" description="Helical" evidence="4">
    <location>
        <begin position="12"/>
        <end position="34"/>
    </location>
</feature>
<evidence type="ECO:0000256" key="4">
    <source>
        <dbReference type="SAM" id="Phobius"/>
    </source>
</evidence>
<dbReference type="GO" id="GO:0008658">
    <property type="term" value="F:penicillin binding"/>
    <property type="evidence" value="ECO:0007669"/>
    <property type="project" value="InterPro"/>
</dbReference>
<dbReference type="GO" id="GO:0005886">
    <property type="term" value="C:plasma membrane"/>
    <property type="evidence" value="ECO:0007669"/>
    <property type="project" value="TreeGrafter"/>
</dbReference>
<sequence>MPTIPGSRTLSGRVLIIFVAFLIAALALVGRLAYLQLIKAPEYASMAESSRTVNVTIPAKRGTIYDRNGNVLATSVDATTIYCDPTMVDDPREMADALAECLGGKSDDYLALITQDTTFVYVKRKADVNKAESLKEKGLSGLYFLPDSRRVYPYGSSAGQIVGASNIDDVGITGLELYYDDILSGVPGKMVYEQSATGIPIPNATVVERDAADGQDIIISIDIDMQIYMEERLSQGVADMGGSDGTAVLMDAATGEIYAIASTPYFNPGDLSEVEDGATSIKAITSGLEPGSIFKTVSATAILENGKMTPDTEVFCPAYLAVDEYYIEDMHERGDMTMTFRDIIRDSSNVGISLSVDEYLGYDKLYDKILEYGLHSATGVDYPGEEVGFLSDYSEWSMTQAYNISFGQGITCTPLQMTRFYGALRNDGVAVTPHFLVSLPQSGETPEYETEQIIQNTEAVPTMVDMLQTVVEEGTGVDAQMEGFTVVGKTGTAEFALETGGYSTTMSNRDFVGFLPNSTSSLVCYVGVDHVPVTGAVTPIFRDIMTFAVDQYRIAEQ</sequence>
<accession>C7N4U2</accession>
<dbReference type="InterPro" id="IPR050515">
    <property type="entry name" value="Beta-lactam/transpept"/>
</dbReference>
<dbReference type="InterPro" id="IPR036138">
    <property type="entry name" value="PBP_dimer_sf"/>
</dbReference>
<gene>
    <name evidence="7" type="ordered locus">Shel_08800</name>
</gene>
<dbReference type="PANTHER" id="PTHR30627">
    <property type="entry name" value="PEPTIDOGLYCAN D,D-TRANSPEPTIDASE"/>
    <property type="match status" value="1"/>
</dbReference>
<evidence type="ECO:0000259" key="5">
    <source>
        <dbReference type="Pfam" id="PF00905"/>
    </source>
</evidence>
<dbReference type="KEGG" id="shi:Shel_08800"/>
<dbReference type="GO" id="GO:0071555">
    <property type="term" value="P:cell wall organization"/>
    <property type="evidence" value="ECO:0007669"/>
    <property type="project" value="TreeGrafter"/>
</dbReference>
<dbReference type="GO" id="GO:0051301">
    <property type="term" value="P:cell division"/>
    <property type="evidence" value="ECO:0007669"/>
    <property type="project" value="UniProtKB-KW"/>
</dbReference>
<keyword evidence="4" id="KW-0812">Transmembrane</keyword>
<keyword evidence="4" id="KW-1133">Transmembrane helix</keyword>
<dbReference type="InterPro" id="IPR012338">
    <property type="entry name" value="Beta-lactam/transpept-like"/>
</dbReference>